<dbReference type="EMBL" id="RJJX01000021">
    <property type="protein sequence ID" value="RUT73459.1"/>
    <property type="molecule type" value="Genomic_DNA"/>
</dbReference>
<proteinExistence type="predicted"/>
<evidence type="ECO:0000313" key="1">
    <source>
        <dbReference type="EMBL" id="RUT73459.1"/>
    </source>
</evidence>
<dbReference type="AlphaFoldDB" id="A0A434AGD0"/>
<keyword evidence="2" id="KW-1185">Reference proteome</keyword>
<dbReference type="Proteomes" id="UP000282985">
    <property type="component" value="Unassembled WGS sequence"/>
</dbReference>
<gene>
    <name evidence="1" type="ORF">DLK05_13340</name>
</gene>
<sequence length="60" mass="7362">MQPSDWKSFLDEYGLPTNKRLHLLRLKLIKNKLRFRKNHICGDFCKYENVYNYSKGIIWK</sequence>
<name>A0A434AGD0_9BACT</name>
<organism evidence="1 2">
    <name type="scientific">Ancylomarina longa</name>
    <dbReference type="NCBI Taxonomy" id="2487017"/>
    <lineage>
        <taxon>Bacteria</taxon>
        <taxon>Pseudomonadati</taxon>
        <taxon>Bacteroidota</taxon>
        <taxon>Bacteroidia</taxon>
        <taxon>Marinilabiliales</taxon>
        <taxon>Marinifilaceae</taxon>
        <taxon>Ancylomarina</taxon>
    </lineage>
</organism>
<reference evidence="1 2" key="1">
    <citation type="submission" date="2018-11" db="EMBL/GenBank/DDBJ databases">
        <title>Parancylomarina longa gen. nov., sp. nov., isolated from sediments of southern Okinawa.</title>
        <authorList>
            <person name="Fu T."/>
        </authorList>
    </citation>
    <scope>NUCLEOTIDE SEQUENCE [LARGE SCALE GENOMIC DNA]</scope>
    <source>
        <strain evidence="1 2">T3-2 S1-C</strain>
    </source>
</reference>
<accession>A0A434AGD0</accession>
<protein>
    <submittedName>
        <fullName evidence="1">Uncharacterized protein</fullName>
    </submittedName>
</protein>
<evidence type="ECO:0000313" key="2">
    <source>
        <dbReference type="Proteomes" id="UP000282985"/>
    </source>
</evidence>
<comment type="caution">
    <text evidence="1">The sequence shown here is derived from an EMBL/GenBank/DDBJ whole genome shotgun (WGS) entry which is preliminary data.</text>
</comment>